<dbReference type="InterPro" id="IPR046335">
    <property type="entry name" value="LacI/GalR-like_sensor"/>
</dbReference>
<evidence type="ECO:0000256" key="3">
    <source>
        <dbReference type="ARBA" id="ARBA00023163"/>
    </source>
</evidence>
<evidence type="ECO:0000256" key="2">
    <source>
        <dbReference type="ARBA" id="ARBA00023125"/>
    </source>
</evidence>
<dbReference type="InterPro" id="IPR028082">
    <property type="entry name" value="Peripla_BP_I"/>
</dbReference>
<dbReference type="PANTHER" id="PTHR30146:SF109">
    <property type="entry name" value="HTH-TYPE TRANSCRIPTIONAL REGULATOR GALS"/>
    <property type="match status" value="1"/>
</dbReference>
<proteinExistence type="predicted"/>
<dbReference type="SUPFAM" id="SSF53822">
    <property type="entry name" value="Periplasmic binding protein-like I"/>
    <property type="match status" value="1"/>
</dbReference>
<keyword evidence="2" id="KW-0238">DNA-binding</keyword>
<dbReference type="PANTHER" id="PTHR30146">
    <property type="entry name" value="LACI-RELATED TRANSCRIPTIONAL REPRESSOR"/>
    <property type="match status" value="1"/>
</dbReference>
<evidence type="ECO:0000256" key="1">
    <source>
        <dbReference type="ARBA" id="ARBA00023015"/>
    </source>
</evidence>
<organism evidence="5 6">
    <name type="scientific">Anaeromassilibacillus senegalensis</name>
    <dbReference type="NCBI Taxonomy" id="1673717"/>
    <lineage>
        <taxon>Bacteria</taxon>
        <taxon>Bacillati</taxon>
        <taxon>Bacillota</taxon>
        <taxon>Clostridia</taxon>
        <taxon>Eubacteriales</taxon>
        <taxon>Acutalibacteraceae</taxon>
        <taxon>Anaeromassilibacillus</taxon>
    </lineage>
</organism>
<keyword evidence="1" id="KW-0805">Transcription regulation</keyword>
<keyword evidence="6" id="KW-1185">Reference proteome</keyword>
<evidence type="ECO:0000313" key="6">
    <source>
        <dbReference type="Proteomes" id="UP001299220"/>
    </source>
</evidence>
<dbReference type="EMBL" id="JAFBIT010000002">
    <property type="protein sequence ID" value="MCF2652317.1"/>
    <property type="molecule type" value="Genomic_DNA"/>
</dbReference>
<protein>
    <submittedName>
        <fullName evidence="5">Substrate-binding domain-containing protein</fullName>
    </submittedName>
</protein>
<name>A0ABS9CN84_9FIRM</name>
<sequence>MVAFGILRHLHRCGIAVPEETSVIGFDDTLFCEASNPPLTTVKVQDEQIGRMAGTLLLNALDQVAASVTLSVEPSIVERASTALPARQ</sequence>
<dbReference type="Proteomes" id="UP001299220">
    <property type="component" value="Unassembled WGS sequence"/>
</dbReference>
<reference evidence="5 6" key="1">
    <citation type="submission" date="2020-12" db="EMBL/GenBank/DDBJ databases">
        <title>Whole genome sequences of gut porcine anaerobes.</title>
        <authorList>
            <person name="Kubasova T."/>
            <person name="Jahodarova E."/>
            <person name="Rychlik I."/>
        </authorList>
    </citation>
    <scope>NUCLEOTIDE SEQUENCE [LARGE SCALE GENOMIC DNA]</scope>
    <source>
        <strain evidence="5 6">An867</strain>
    </source>
</reference>
<dbReference type="Pfam" id="PF13377">
    <property type="entry name" value="Peripla_BP_3"/>
    <property type="match status" value="1"/>
</dbReference>
<keyword evidence="3" id="KW-0804">Transcription</keyword>
<gene>
    <name evidence="5" type="ORF">JQM67_06865</name>
</gene>
<evidence type="ECO:0000259" key="4">
    <source>
        <dbReference type="Pfam" id="PF13377"/>
    </source>
</evidence>
<accession>A0ABS9CN84</accession>
<dbReference type="Gene3D" id="3.40.50.2300">
    <property type="match status" value="2"/>
</dbReference>
<comment type="caution">
    <text evidence="5">The sequence shown here is derived from an EMBL/GenBank/DDBJ whole genome shotgun (WGS) entry which is preliminary data.</text>
</comment>
<feature type="domain" description="Transcriptional regulator LacI/GalR-like sensor" evidence="4">
    <location>
        <begin position="2"/>
        <end position="82"/>
    </location>
</feature>
<evidence type="ECO:0000313" key="5">
    <source>
        <dbReference type="EMBL" id="MCF2652317.1"/>
    </source>
</evidence>